<sequence>MITGIPYPEINWAFPLDSNLFGFLSSAELVKTLIDFSGMKMQTSVALSRGKILGGGEEHERRFSFLEAQSSPAGAVINVCKESKDALDSRLLFVKRAREHTRRGLDVNSFIGLHTEFTAIINGESLHHKRCCSTLLQTPAPTEATAPPVSFSSLSAATTFPSPARVTLLLQQRLIWEQRYATFNNETLCCYLLLFCICSSVSGRSSLKVSGRNRLDTEERMSSPVSDDEGHPGQDHVSDAVVQKRSQSAEDHTQ</sequence>
<feature type="region of interest" description="Disordered" evidence="1">
    <location>
        <begin position="209"/>
        <end position="254"/>
    </location>
</feature>
<keyword evidence="3" id="KW-1185">Reference proteome</keyword>
<organism evidence="2 3">
    <name type="scientific">Danionella cerebrum</name>
    <dbReference type="NCBI Taxonomy" id="2873325"/>
    <lineage>
        <taxon>Eukaryota</taxon>
        <taxon>Metazoa</taxon>
        <taxon>Chordata</taxon>
        <taxon>Craniata</taxon>
        <taxon>Vertebrata</taxon>
        <taxon>Euteleostomi</taxon>
        <taxon>Actinopterygii</taxon>
        <taxon>Neopterygii</taxon>
        <taxon>Teleostei</taxon>
        <taxon>Ostariophysi</taxon>
        <taxon>Cypriniformes</taxon>
        <taxon>Danionidae</taxon>
        <taxon>Danioninae</taxon>
        <taxon>Danionella</taxon>
    </lineage>
</organism>
<evidence type="ECO:0000313" key="3">
    <source>
        <dbReference type="Proteomes" id="UP000316079"/>
    </source>
</evidence>
<reference evidence="2 3" key="1">
    <citation type="journal article" date="2019" name="Sci. Data">
        <title>Hybrid genome assembly and annotation of Danionella translucida.</title>
        <authorList>
            <person name="Kadobianskyi M."/>
            <person name="Schulze L."/>
            <person name="Schuelke M."/>
            <person name="Judkewitz B."/>
        </authorList>
    </citation>
    <scope>NUCLEOTIDE SEQUENCE [LARGE SCALE GENOMIC DNA]</scope>
    <source>
        <strain evidence="2 3">Bolton</strain>
    </source>
</reference>
<proteinExistence type="predicted"/>
<accession>A0A553MLN2</accession>
<comment type="caution">
    <text evidence="2">The sequence shown here is derived from an EMBL/GenBank/DDBJ whole genome shotgun (WGS) entry which is preliminary data.</text>
</comment>
<gene>
    <name evidence="2" type="ORF">DNTS_031148</name>
</gene>
<feature type="compositionally biased region" description="Basic and acidic residues" evidence="1">
    <location>
        <begin position="228"/>
        <end position="238"/>
    </location>
</feature>
<evidence type="ECO:0000256" key="1">
    <source>
        <dbReference type="SAM" id="MobiDB-lite"/>
    </source>
</evidence>
<protein>
    <submittedName>
        <fullName evidence="2">Uncharacterized protein</fullName>
    </submittedName>
</protein>
<name>A0A553MLN2_9TELE</name>
<dbReference type="EMBL" id="SRMA01027364">
    <property type="protein sequence ID" value="TRY54097.1"/>
    <property type="molecule type" value="Genomic_DNA"/>
</dbReference>
<evidence type="ECO:0000313" key="2">
    <source>
        <dbReference type="EMBL" id="TRY54097.1"/>
    </source>
</evidence>
<dbReference type="AlphaFoldDB" id="A0A553MLN2"/>
<dbReference type="Proteomes" id="UP000316079">
    <property type="component" value="Unassembled WGS sequence"/>
</dbReference>